<comment type="caution">
    <text evidence="9">The sequence shown here is derived from an EMBL/GenBank/DDBJ whole genome shotgun (WGS) entry which is preliminary data.</text>
</comment>
<evidence type="ECO:0000313" key="9">
    <source>
        <dbReference type="EMBL" id="MCT8973179.1"/>
    </source>
</evidence>
<dbReference type="EMBL" id="JALIDZ010000006">
    <property type="protein sequence ID" value="MCT8973179.1"/>
    <property type="molecule type" value="Genomic_DNA"/>
</dbReference>
<keyword evidence="6" id="KW-0464">Manganese</keyword>
<reference evidence="9 10" key="1">
    <citation type="submission" date="2022-04" db="EMBL/GenBank/DDBJ databases">
        <authorList>
            <person name="Ye Y.-Q."/>
            <person name="Du Z.-J."/>
        </authorList>
    </citation>
    <scope>NUCLEOTIDE SEQUENCE [LARGE SCALE GENOMIC DNA]</scope>
    <source>
        <strain evidence="9 10">A6E488</strain>
    </source>
</reference>
<protein>
    <submittedName>
        <fullName evidence="9">NUDIX hydrolase</fullName>
    </submittedName>
</protein>
<dbReference type="GO" id="GO:0016818">
    <property type="term" value="F:hydrolase activity, acting on acid anhydrides, in phosphorus-containing anhydrides"/>
    <property type="evidence" value="ECO:0007669"/>
    <property type="project" value="InterPro"/>
</dbReference>
<keyword evidence="4 9" id="KW-0378">Hydrolase</keyword>
<dbReference type="GO" id="GO:0046872">
    <property type="term" value="F:metal ion binding"/>
    <property type="evidence" value="ECO:0007669"/>
    <property type="project" value="UniProtKB-KW"/>
</dbReference>
<evidence type="ECO:0000256" key="5">
    <source>
        <dbReference type="ARBA" id="ARBA00022842"/>
    </source>
</evidence>
<accession>A0AAW5R053</accession>
<sequence>MTIAPGLAKEAKKRLSGPNMKPADSASLVIVDTRGKEPHVLMGRRSDAHVFYPGAYVFPGGRVDPDDASMSAAIEPDPELINRLKVRMRGRPSQRRARAIALAGIREAFEEAGILIGKPGKPNKPVPKDWQGFVDHGLLPDPTPLIYFMRATTPPRRPRRFDNRFFAVDVSAITLDLPREQRPTDELGDMVWVPLTDLKSLHLPNITQVAMEELHARLASPDGLAAKHPVPYYYAVGSRFHRELL</sequence>
<name>A0AAW5R053_9HYPH</name>
<evidence type="ECO:0000256" key="6">
    <source>
        <dbReference type="ARBA" id="ARBA00023211"/>
    </source>
</evidence>
<dbReference type="InterPro" id="IPR039121">
    <property type="entry name" value="NUDT19"/>
</dbReference>
<gene>
    <name evidence="9" type="ORF">MUB46_15050</name>
</gene>
<feature type="region of interest" description="Disordered" evidence="7">
    <location>
        <begin position="1"/>
        <end position="21"/>
    </location>
</feature>
<evidence type="ECO:0000256" key="7">
    <source>
        <dbReference type="SAM" id="MobiDB-lite"/>
    </source>
</evidence>
<comment type="cofactor">
    <cofactor evidence="2">
        <name>Mg(2+)</name>
        <dbReference type="ChEBI" id="CHEBI:18420"/>
    </cofactor>
</comment>
<evidence type="ECO:0000256" key="3">
    <source>
        <dbReference type="ARBA" id="ARBA00022723"/>
    </source>
</evidence>
<keyword evidence="10" id="KW-1185">Reference proteome</keyword>
<dbReference type="PROSITE" id="PS51462">
    <property type="entry name" value="NUDIX"/>
    <property type="match status" value="1"/>
</dbReference>
<keyword evidence="3" id="KW-0479">Metal-binding</keyword>
<comment type="cofactor">
    <cofactor evidence="1">
        <name>Mn(2+)</name>
        <dbReference type="ChEBI" id="CHEBI:29035"/>
    </cofactor>
</comment>
<keyword evidence="5" id="KW-0460">Magnesium</keyword>
<dbReference type="RefSeq" id="WP_261616758.1">
    <property type="nucleotide sequence ID" value="NZ_JALIDZ010000006.1"/>
</dbReference>
<evidence type="ECO:0000256" key="1">
    <source>
        <dbReference type="ARBA" id="ARBA00001936"/>
    </source>
</evidence>
<dbReference type="SUPFAM" id="SSF55811">
    <property type="entry name" value="Nudix"/>
    <property type="match status" value="1"/>
</dbReference>
<dbReference type="InterPro" id="IPR000086">
    <property type="entry name" value="NUDIX_hydrolase_dom"/>
</dbReference>
<organism evidence="9 10">
    <name type="scientific">Microbaculum marinisediminis</name>
    <dbReference type="NCBI Taxonomy" id="2931392"/>
    <lineage>
        <taxon>Bacteria</taxon>
        <taxon>Pseudomonadati</taxon>
        <taxon>Pseudomonadota</taxon>
        <taxon>Alphaproteobacteria</taxon>
        <taxon>Hyphomicrobiales</taxon>
        <taxon>Tepidamorphaceae</taxon>
        <taxon>Microbaculum</taxon>
    </lineage>
</organism>
<dbReference type="PANTHER" id="PTHR12318:SF0">
    <property type="entry name" value="ACYL-COENZYME A DIPHOSPHATASE NUDT19"/>
    <property type="match status" value="1"/>
</dbReference>
<proteinExistence type="predicted"/>
<dbReference type="InterPro" id="IPR015797">
    <property type="entry name" value="NUDIX_hydrolase-like_dom_sf"/>
</dbReference>
<evidence type="ECO:0000256" key="4">
    <source>
        <dbReference type="ARBA" id="ARBA00022801"/>
    </source>
</evidence>
<dbReference type="AlphaFoldDB" id="A0AAW5R053"/>
<dbReference type="Gene3D" id="3.90.79.10">
    <property type="entry name" value="Nucleoside Triphosphate Pyrophosphohydrolase"/>
    <property type="match status" value="1"/>
</dbReference>
<evidence type="ECO:0000313" key="10">
    <source>
        <dbReference type="Proteomes" id="UP001320898"/>
    </source>
</evidence>
<evidence type="ECO:0000259" key="8">
    <source>
        <dbReference type="PROSITE" id="PS51462"/>
    </source>
</evidence>
<evidence type="ECO:0000256" key="2">
    <source>
        <dbReference type="ARBA" id="ARBA00001946"/>
    </source>
</evidence>
<dbReference type="CDD" id="cd18870">
    <property type="entry name" value="NUDIX_AcylCoAdiphos_Nudt19"/>
    <property type="match status" value="1"/>
</dbReference>
<dbReference type="Proteomes" id="UP001320898">
    <property type="component" value="Unassembled WGS sequence"/>
</dbReference>
<feature type="domain" description="Nudix hydrolase" evidence="8">
    <location>
        <begin position="21"/>
        <end position="215"/>
    </location>
</feature>
<dbReference type="PANTHER" id="PTHR12318">
    <property type="entry name" value="TESTOSTERONE-REGULATED PROTEIN RP2"/>
    <property type="match status" value="1"/>
</dbReference>